<dbReference type="PANTHER" id="PTHR35394:SF5">
    <property type="entry name" value="DUF3176 DOMAIN-CONTAINING PROTEIN"/>
    <property type="match status" value="1"/>
</dbReference>
<protein>
    <submittedName>
        <fullName evidence="2">Uncharacterized protein</fullName>
    </submittedName>
</protein>
<accession>W6QDT8</accession>
<dbReference type="STRING" id="1365484.W6QDT8"/>
<evidence type="ECO:0000313" key="2">
    <source>
        <dbReference type="EMBL" id="CDM34660.1"/>
    </source>
</evidence>
<gene>
    <name evidence="2" type="ORF">PROQFM164_S03g001385</name>
</gene>
<dbReference type="AlphaFoldDB" id="W6QDT8"/>
<proteinExistence type="predicted"/>
<dbReference type="Proteomes" id="UP000030686">
    <property type="component" value="Unassembled WGS sequence"/>
</dbReference>
<name>W6QDT8_PENRF</name>
<keyword evidence="1" id="KW-0812">Transmembrane</keyword>
<sequence length="646" mass="71117">MAPVKSEVEPITEAQAIFEAQEDDQDELHPTKHNQGQLRSALAFLEYWAWEAAGIFVSAALIISIVTVLRKYNGRQQPSWKYISLNSLVAWLSTLSKACLLFAVSNGLGQMKWVWFSRQSRTLSDLDTFDLASRGLSGSVALLWLVKGRHLAAIGSLAMIFSIGFDPFVQNLVHYVPHYREDPSQVSLLASTRGYNTVGPLLGGDTFYVDPILKANVYSALFNLDPTLPWSKPQHTCPTGNCTWDAMASLEIGASCSNITSQLKSTCFESKDASSDFGVPYPNCTLSLKSGVTLWYLPDGGAAQPIVVRTVLASSNTVHQSSIFPVIQYIFAAGSNQNPTEGGGISTEIGNNTLFIATECVLQPLVQSFKASVNMGVYQEERLEKWTAINRTLDGDYALTLKPDLQENFAMNGTQIFGIGWEAMRAIESFVTDLFNGYVVAGSDHFSFERSGDGVGTYAATDTLEAIFYKNLTNSNCPENDQLTCAIKNVASAMSKTIRDGAFTGNVSYEPLSSSQFTRGTTAGRTMVTITYVAIHWRWLVLPVAVWLLGALSCLCSAWSTHRVHIQTWMSSSLPLAIRPIRSSPNFRGKGYDDVEIDASGRKQTETGVQSYRDLVFYNKSLKDYSQRATRMNVKLEAIGKHDNFC</sequence>
<dbReference type="OrthoDB" id="5242705at2759"/>
<organism evidence="2 3">
    <name type="scientific">Penicillium roqueforti (strain FM164)</name>
    <dbReference type="NCBI Taxonomy" id="1365484"/>
    <lineage>
        <taxon>Eukaryota</taxon>
        <taxon>Fungi</taxon>
        <taxon>Dikarya</taxon>
        <taxon>Ascomycota</taxon>
        <taxon>Pezizomycotina</taxon>
        <taxon>Eurotiomycetes</taxon>
        <taxon>Eurotiomycetidae</taxon>
        <taxon>Eurotiales</taxon>
        <taxon>Aspergillaceae</taxon>
        <taxon>Penicillium</taxon>
    </lineage>
</organism>
<evidence type="ECO:0000256" key="1">
    <source>
        <dbReference type="SAM" id="Phobius"/>
    </source>
</evidence>
<dbReference type="EMBL" id="HG792017">
    <property type="protein sequence ID" value="CDM34660.1"/>
    <property type="molecule type" value="Genomic_DNA"/>
</dbReference>
<dbReference type="InterPro" id="IPR021514">
    <property type="entry name" value="DUF3176"/>
</dbReference>
<evidence type="ECO:0000313" key="3">
    <source>
        <dbReference type="Proteomes" id="UP000030686"/>
    </source>
</evidence>
<dbReference type="Pfam" id="PF11374">
    <property type="entry name" value="DUF3176"/>
    <property type="match status" value="1"/>
</dbReference>
<reference evidence="2" key="1">
    <citation type="journal article" date="2014" name="Nat. Commun.">
        <title>Multiple recent horizontal transfers of a large genomic region in cheese making fungi.</title>
        <authorList>
            <person name="Cheeseman K."/>
            <person name="Ropars J."/>
            <person name="Renault P."/>
            <person name="Dupont J."/>
            <person name="Gouzy J."/>
            <person name="Branca A."/>
            <person name="Abraham A.L."/>
            <person name="Ceppi M."/>
            <person name="Conseiller E."/>
            <person name="Debuchy R."/>
            <person name="Malagnac F."/>
            <person name="Goarin A."/>
            <person name="Silar P."/>
            <person name="Lacoste S."/>
            <person name="Sallet E."/>
            <person name="Bensimon A."/>
            <person name="Giraud T."/>
            <person name="Brygoo Y."/>
        </authorList>
    </citation>
    <scope>NUCLEOTIDE SEQUENCE [LARGE SCALE GENOMIC DNA]</scope>
    <source>
        <strain evidence="2">FM164</strain>
    </source>
</reference>
<keyword evidence="3" id="KW-1185">Reference proteome</keyword>
<dbReference type="PANTHER" id="PTHR35394">
    <property type="entry name" value="DUF3176 DOMAIN-CONTAINING PROTEIN"/>
    <property type="match status" value="1"/>
</dbReference>
<keyword evidence="1" id="KW-0472">Membrane</keyword>
<feature type="transmembrane region" description="Helical" evidence="1">
    <location>
        <begin position="47"/>
        <end position="69"/>
    </location>
</feature>
<feature type="transmembrane region" description="Helical" evidence="1">
    <location>
        <begin position="89"/>
        <end position="108"/>
    </location>
</feature>
<dbReference type="OMA" id="DWYVWEV"/>
<keyword evidence="1" id="KW-1133">Transmembrane helix</keyword>